<dbReference type="STRING" id="235205.BAZSYMB_SCAFFOLD00057_8"/>
<gene>
    <name evidence="1" type="ORF">BAZSYMB_SCAFFOLD00057_8</name>
</gene>
<protein>
    <submittedName>
        <fullName evidence="1">Uncharacterized protein</fullName>
    </submittedName>
</protein>
<dbReference type="EMBL" id="CVUD02000095">
    <property type="protein sequence ID" value="SEH68250.1"/>
    <property type="molecule type" value="Genomic_DNA"/>
</dbReference>
<evidence type="ECO:0000313" key="1">
    <source>
        <dbReference type="EMBL" id="SEH68250.1"/>
    </source>
</evidence>
<organism evidence="1 2">
    <name type="scientific">Bathymodiolus azoricus thioautotrophic gill symbiont</name>
    <dbReference type="NCBI Taxonomy" id="235205"/>
    <lineage>
        <taxon>Bacteria</taxon>
        <taxon>Pseudomonadati</taxon>
        <taxon>Pseudomonadota</taxon>
        <taxon>Gammaproteobacteria</taxon>
        <taxon>sulfur-oxidizing symbionts</taxon>
    </lineage>
</organism>
<accession>A0A1H6JZY3</accession>
<reference evidence="2" key="1">
    <citation type="submission" date="2016-06" db="EMBL/GenBank/DDBJ databases">
        <authorList>
            <person name="Petersen J."/>
            <person name="Sayavedra L."/>
        </authorList>
    </citation>
    <scope>NUCLEOTIDE SEQUENCE [LARGE SCALE GENOMIC DNA]</scope>
    <source>
        <strain evidence="2">BazSymB</strain>
    </source>
</reference>
<proteinExistence type="predicted"/>
<dbReference type="Proteomes" id="UP000198559">
    <property type="component" value="Unassembled WGS sequence"/>
</dbReference>
<name>A0A1H6JZY3_9GAMM</name>
<evidence type="ECO:0000313" key="2">
    <source>
        <dbReference type="Proteomes" id="UP000198559"/>
    </source>
</evidence>
<dbReference type="AlphaFoldDB" id="A0A1H6JZY3"/>
<sequence>MVVLLPAIFLSQQAGLFNTDISQLNPASIASKKVDADLRQVLGSEEVNHVFLTSDKNLTKILTETQEIQQQLKN</sequence>